<dbReference type="Pfam" id="PF10988">
    <property type="entry name" value="DUF2807"/>
    <property type="match status" value="1"/>
</dbReference>
<keyword evidence="1" id="KW-0732">Signal</keyword>
<name>A0A369VRQ6_9SPHN</name>
<evidence type="ECO:0000256" key="1">
    <source>
        <dbReference type="SAM" id="SignalP"/>
    </source>
</evidence>
<keyword evidence="4" id="KW-1185">Reference proteome</keyword>
<feature type="domain" description="Putative auto-transporter adhesin head GIN" evidence="2">
    <location>
        <begin position="43"/>
        <end position="220"/>
    </location>
</feature>
<comment type="caution">
    <text evidence="3">The sequence shown here is derived from an EMBL/GenBank/DDBJ whole genome shotgun (WGS) entry which is preliminary data.</text>
</comment>
<dbReference type="Proteomes" id="UP000253918">
    <property type="component" value="Unassembled WGS sequence"/>
</dbReference>
<evidence type="ECO:0000313" key="3">
    <source>
        <dbReference type="EMBL" id="RDE04713.1"/>
    </source>
</evidence>
<dbReference type="AlphaFoldDB" id="A0A369VRQ6"/>
<proteinExistence type="predicted"/>
<sequence length="241" mass="24026">MRLPLLIAALVLPLGACHGGTAEDGPSIAGNGTGNARTFPVTGFTKIELAGADEVDVRVGTGFSVRAEGAEDELEKLRITRDGDALGIGRKRGFGLSGGKGLKLFVTMPAIRGVQIAGSGRMTIDRVEGQSFTGESAGAGKLEIGALDTESADFSTAGSGDMTLAGTTRSLDIDIAGAGSIKAQRLVASEAKVSIAGAGDVTATVNGPASVEIMGSGNVDLGAGASCTVNKMGSGEVRCAK</sequence>
<protein>
    <submittedName>
        <fullName evidence="3">DUF2807 domain-containing protein</fullName>
    </submittedName>
</protein>
<feature type="chain" id="PRO_5017025861" evidence="1">
    <location>
        <begin position="23"/>
        <end position="241"/>
    </location>
</feature>
<organism evidence="3 4">
    <name type="scientific">Sphingomonas aracearum</name>
    <dbReference type="NCBI Taxonomy" id="2283317"/>
    <lineage>
        <taxon>Bacteria</taxon>
        <taxon>Pseudomonadati</taxon>
        <taxon>Pseudomonadota</taxon>
        <taxon>Alphaproteobacteria</taxon>
        <taxon>Sphingomonadales</taxon>
        <taxon>Sphingomonadaceae</taxon>
        <taxon>Sphingomonas</taxon>
    </lineage>
</organism>
<feature type="signal peptide" evidence="1">
    <location>
        <begin position="1"/>
        <end position="22"/>
    </location>
</feature>
<dbReference type="EMBL" id="QQNB01000003">
    <property type="protein sequence ID" value="RDE04713.1"/>
    <property type="molecule type" value="Genomic_DNA"/>
</dbReference>
<dbReference type="RefSeq" id="WP_114688450.1">
    <property type="nucleotide sequence ID" value="NZ_QQNB01000003.1"/>
</dbReference>
<dbReference type="OrthoDB" id="7841570at2"/>
<gene>
    <name evidence="3" type="ORF">DVW87_14100</name>
</gene>
<evidence type="ECO:0000259" key="2">
    <source>
        <dbReference type="Pfam" id="PF10988"/>
    </source>
</evidence>
<reference evidence="3 4" key="1">
    <citation type="submission" date="2018-07" db="EMBL/GenBank/DDBJ databases">
        <title>a novel species of Sphingomonas isolated from the rhizosphere soil of Araceae plant.</title>
        <authorList>
            <person name="Zhiyong W."/>
            <person name="Qinglan Z."/>
            <person name="Zhiwei F."/>
            <person name="Ding X."/>
            <person name="Gejiao W."/>
            <person name="Shixue Z."/>
        </authorList>
    </citation>
    <scope>NUCLEOTIDE SEQUENCE [LARGE SCALE GENOMIC DNA]</scope>
    <source>
        <strain evidence="3 4">WZY 27</strain>
    </source>
</reference>
<dbReference type="Gene3D" id="2.160.20.120">
    <property type="match status" value="1"/>
</dbReference>
<accession>A0A369VRQ6</accession>
<dbReference type="InterPro" id="IPR021255">
    <property type="entry name" value="DUF2807"/>
</dbReference>
<evidence type="ECO:0000313" key="4">
    <source>
        <dbReference type="Proteomes" id="UP000253918"/>
    </source>
</evidence>